<gene>
    <name evidence="1" type="ORF">R0137_17070</name>
</gene>
<keyword evidence="1" id="KW-0808">Transferase</keyword>
<name>A0ABZ0ID11_9GAMM</name>
<dbReference type="RefSeq" id="WP_407327619.1">
    <property type="nucleotide sequence ID" value="NZ_CP136865.1"/>
</dbReference>
<dbReference type="Pfam" id="PF13489">
    <property type="entry name" value="Methyltransf_23"/>
    <property type="match status" value="1"/>
</dbReference>
<organism evidence="1 2">
    <name type="scientific">Congregibacter brevis</name>
    <dbReference type="NCBI Taxonomy" id="3081201"/>
    <lineage>
        <taxon>Bacteria</taxon>
        <taxon>Pseudomonadati</taxon>
        <taxon>Pseudomonadota</taxon>
        <taxon>Gammaproteobacteria</taxon>
        <taxon>Cellvibrionales</taxon>
        <taxon>Halieaceae</taxon>
        <taxon>Congregibacter</taxon>
    </lineage>
</organism>
<dbReference type="InterPro" id="IPR029063">
    <property type="entry name" value="SAM-dependent_MTases_sf"/>
</dbReference>
<protein>
    <submittedName>
        <fullName evidence="1">Class I SAM-dependent methyltransferase</fullName>
        <ecNumber evidence="1">2.1.-.-</ecNumber>
    </submittedName>
</protein>
<dbReference type="Gene3D" id="3.40.50.150">
    <property type="entry name" value="Vaccinia Virus protein VP39"/>
    <property type="match status" value="1"/>
</dbReference>
<keyword evidence="1" id="KW-0489">Methyltransferase</keyword>
<evidence type="ECO:0000313" key="1">
    <source>
        <dbReference type="EMBL" id="WOJ96932.1"/>
    </source>
</evidence>
<reference evidence="1 2" key="1">
    <citation type="submission" date="2023-10" db="EMBL/GenBank/DDBJ databases">
        <title>Two novel species belonging to the OM43/NOR5 clade.</title>
        <authorList>
            <person name="Park M."/>
        </authorList>
    </citation>
    <scope>NUCLEOTIDE SEQUENCE [LARGE SCALE GENOMIC DNA]</scope>
    <source>
        <strain evidence="1 2">IMCC45268</strain>
    </source>
</reference>
<dbReference type="GO" id="GO:0032259">
    <property type="term" value="P:methylation"/>
    <property type="evidence" value="ECO:0007669"/>
    <property type="project" value="UniProtKB-KW"/>
</dbReference>
<keyword evidence="2" id="KW-1185">Reference proteome</keyword>
<accession>A0ABZ0ID11</accession>
<dbReference type="EC" id="2.1.-.-" evidence="1"/>
<proteinExistence type="predicted"/>
<evidence type="ECO:0000313" key="2">
    <source>
        <dbReference type="Proteomes" id="UP001626549"/>
    </source>
</evidence>
<dbReference type="EMBL" id="CP136865">
    <property type="protein sequence ID" value="WOJ96932.1"/>
    <property type="molecule type" value="Genomic_DNA"/>
</dbReference>
<dbReference type="GO" id="GO:0008168">
    <property type="term" value="F:methyltransferase activity"/>
    <property type="evidence" value="ECO:0007669"/>
    <property type="project" value="UniProtKB-KW"/>
</dbReference>
<dbReference type="Proteomes" id="UP001626549">
    <property type="component" value="Chromosome"/>
</dbReference>
<sequence>MDYQRKKVDGVEVLYSADWIHDLETSKHFNWYWHQACIVYTHCDRTQHLLEIGVGTNLLADLLKRRGWQVDTLDIDENKSPDYCGSAAEFDYSSHHVNVVLAFEVFEHIPLKTFEKVIDRLAESQVSAIHFSLPWNERALFTASIKLPRVRELRFGLSVPRGRITTKAHFWELAKSDKLIQGKQLLSLQALTSIVERRGFVLTPRDKIGCIQYFSAIRGD</sequence>
<dbReference type="SUPFAM" id="SSF53335">
    <property type="entry name" value="S-adenosyl-L-methionine-dependent methyltransferases"/>
    <property type="match status" value="1"/>
</dbReference>